<protein>
    <submittedName>
        <fullName evidence="1">Uncharacterized protein</fullName>
    </submittedName>
</protein>
<gene>
    <name evidence="1" type="ORF">LCGC14_2049330</name>
</gene>
<dbReference type="AlphaFoldDB" id="A0A0F9FBZ4"/>
<evidence type="ECO:0000313" key="1">
    <source>
        <dbReference type="EMBL" id="KKL75991.1"/>
    </source>
</evidence>
<organism evidence="1">
    <name type="scientific">marine sediment metagenome</name>
    <dbReference type="NCBI Taxonomy" id="412755"/>
    <lineage>
        <taxon>unclassified sequences</taxon>
        <taxon>metagenomes</taxon>
        <taxon>ecological metagenomes</taxon>
    </lineage>
</organism>
<dbReference type="EMBL" id="LAZR01024189">
    <property type="protein sequence ID" value="KKL75991.1"/>
    <property type="molecule type" value="Genomic_DNA"/>
</dbReference>
<accession>A0A0F9FBZ4</accession>
<proteinExistence type="predicted"/>
<reference evidence="1" key="1">
    <citation type="journal article" date="2015" name="Nature">
        <title>Complex archaea that bridge the gap between prokaryotes and eukaryotes.</title>
        <authorList>
            <person name="Spang A."/>
            <person name="Saw J.H."/>
            <person name="Jorgensen S.L."/>
            <person name="Zaremba-Niedzwiedzka K."/>
            <person name="Martijn J."/>
            <person name="Lind A.E."/>
            <person name="van Eijk R."/>
            <person name="Schleper C."/>
            <person name="Guy L."/>
            <person name="Ettema T.J."/>
        </authorList>
    </citation>
    <scope>NUCLEOTIDE SEQUENCE</scope>
</reference>
<sequence>MTFHPKTYINNGRQLDWGIRIPIDKMNALRAGEIFTLIDITNGTVRRIFMDCYNQLREKILQ</sequence>
<comment type="caution">
    <text evidence="1">The sequence shown here is derived from an EMBL/GenBank/DDBJ whole genome shotgun (WGS) entry which is preliminary data.</text>
</comment>
<name>A0A0F9FBZ4_9ZZZZ</name>